<dbReference type="Proteomes" id="UP000799536">
    <property type="component" value="Unassembled WGS sequence"/>
</dbReference>
<keyword evidence="1" id="KW-0472">Membrane</keyword>
<sequence length="120" mass="13846">MFALVLAAIPGFIAWQYSPHEPNTPKDPNFWFHVESCMIQLIGLATIVLPLVWKERIHLKRWMWTWLLVVVGVVYGVGQIPMYLYLPTEWSATMAFVESAAKSFVTLQALFIALEDDRYT</sequence>
<evidence type="ECO:0000313" key="3">
    <source>
        <dbReference type="Proteomes" id="UP000799536"/>
    </source>
</evidence>
<keyword evidence="3" id="KW-1185">Reference proteome</keyword>
<accession>A0A9P4JG80</accession>
<gene>
    <name evidence="2" type="ORF">GQ43DRAFT_474196</name>
</gene>
<protein>
    <submittedName>
        <fullName evidence="2">Uncharacterized protein</fullName>
    </submittedName>
</protein>
<dbReference type="OrthoDB" id="3560543at2759"/>
<feature type="transmembrane region" description="Helical" evidence="1">
    <location>
        <begin position="30"/>
        <end position="52"/>
    </location>
</feature>
<keyword evidence="1" id="KW-1133">Transmembrane helix</keyword>
<proteinExistence type="predicted"/>
<feature type="transmembrane region" description="Helical" evidence="1">
    <location>
        <begin position="64"/>
        <end position="86"/>
    </location>
</feature>
<evidence type="ECO:0000256" key="1">
    <source>
        <dbReference type="SAM" id="Phobius"/>
    </source>
</evidence>
<keyword evidence="1" id="KW-0812">Transmembrane</keyword>
<comment type="caution">
    <text evidence="2">The sequence shown here is derived from an EMBL/GenBank/DDBJ whole genome shotgun (WGS) entry which is preliminary data.</text>
</comment>
<dbReference type="EMBL" id="ML994115">
    <property type="protein sequence ID" value="KAF2198827.1"/>
    <property type="molecule type" value="Genomic_DNA"/>
</dbReference>
<reference evidence="2" key="1">
    <citation type="journal article" date="2020" name="Stud. Mycol.">
        <title>101 Dothideomycetes genomes: a test case for predicting lifestyles and emergence of pathogens.</title>
        <authorList>
            <person name="Haridas S."/>
            <person name="Albert R."/>
            <person name="Binder M."/>
            <person name="Bloem J."/>
            <person name="Labutti K."/>
            <person name="Salamov A."/>
            <person name="Andreopoulos B."/>
            <person name="Baker S."/>
            <person name="Barry K."/>
            <person name="Bills G."/>
            <person name="Bluhm B."/>
            <person name="Cannon C."/>
            <person name="Castanera R."/>
            <person name="Culley D."/>
            <person name="Daum C."/>
            <person name="Ezra D."/>
            <person name="Gonzalez J."/>
            <person name="Henrissat B."/>
            <person name="Kuo A."/>
            <person name="Liang C."/>
            <person name="Lipzen A."/>
            <person name="Lutzoni F."/>
            <person name="Magnuson J."/>
            <person name="Mondo S."/>
            <person name="Nolan M."/>
            <person name="Ohm R."/>
            <person name="Pangilinan J."/>
            <person name="Park H.-J."/>
            <person name="Ramirez L."/>
            <person name="Alfaro M."/>
            <person name="Sun H."/>
            <person name="Tritt A."/>
            <person name="Yoshinaga Y."/>
            <person name="Zwiers L.-H."/>
            <person name="Turgeon B."/>
            <person name="Goodwin S."/>
            <person name="Spatafora J."/>
            <person name="Crous P."/>
            <person name="Grigoriev I."/>
        </authorList>
    </citation>
    <scope>NUCLEOTIDE SEQUENCE</scope>
    <source>
        <strain evidence="2">ATCC 74209</strain>
    </source>
</reference>
<organism evidence="2 3">
    <name type="scientific">Delitschia confertaspora ATCC 74209</name>
    <dbReference type="NCBI Taxonomy" id="1513339"/>
    <lineage>
        <taxon>Eukaryota</taxon>
        <taxon>Fungi</taxon>
        <taxon>Dikarya</taxon>
        <taxon>Ascomycota</taxon>
        <taxon>Pezizomycotina</taxon>
        <taxon>Dothideomycetes</taxon>
        <taxon>Pleosporomycetidae</taxon>
        <taxon>Pleosporales</taxon>
        <taxon>Delitschiaceae</taxon>
        <taxon>Delitschia</taxon>
    </lineage>
</organism>
<evidence type="ECO:0000313" key="2">
    <source>
        <dbReference type="EMBL" id="KAF2198827.1"/>
    </source>
</evidence>
<dbReference type="AlphaFoldDB" id="A0A9P4JG80"/>
<name>A0A9P4JG80_9PLEO</name>